<dbReference type="Proteomes" id="UP000325081">
    <property type="component" value="Unassembled WGS sequence"/>
</dbReference>
<sequence length="307" mass="33802">MAVLALSMEVSSARTFRERGQIYLHILGARVNSSGNHEMGKSPQSKKPGGNRKETSPVTTNLGADEKNRDTGKRKADRDVSCVNVKIIVPTSNQPDSSDDFVEECPCEGKAPEFVQEFASKTRILANTGVEILRLVEKAPQVLFDDETFVKMQSAAQKFIGFSSDDSKLKSKINYSQHKKMQRGSTDMDPNHPNQVTLLLIRTSVLMLRVLVVYKFIVIIVDEVAVAEQVDGCETGGNANNIVFLSVHLDLCVGAGCDDGLTGNTRPKRQTNGTSAIKSPFKERLVYVNTKLDAKENMDVTYNNKDS</sequence>
<dbReference type="AlphaFoldDB" id="A0A5A7Q873"/>
<feature type="compositionally biased region" description="Basic and acidic residues" evidence="1">
    <location>
        <begin position="64"/>
        <end position="76"/>
    </location>
</feature>
<protein>
    <submittedName>
        <fullName evidence="2">Amino acid/amide ABC transporter ATP-binding protein 2</fullName>
    </submittedName>
</protein>
<dbReference type="GO" id="GO:0005524">
    <property type="term" value="F:ATP binding"/>
    <property type="evidence" value="ECO:0007669"/>
    <property type="project" value="UniProtKB-KW"/>
</dbReference>
<dbReference type="OrthoDB" id="1328126at2759"/>
<reference evidence="3" key="1">
    <citation type="journal article" date="2019" name="Curr. Biol.">
        <title>Genome Sequence of Striga asiatica Provides Insight into the Evolution of Plant Parasitism.</title>
        <authorList>
            <person name="Yoshida S."/>
            <person name="Kim S."/>
            <person name="Wafula E.K."/>
            <person name="Tanskanen J."/>
            <person name="Kim Y.M."/>
            <person name="Honaas L."/>
            <person name="Yang Z."/>
            <person name="Spallek T."/>
            <person name="Conn C.E."/>
            <person name="Ichihashi Y."/>
            <person name="Cheong K."/>
            <person name="Cui S."/>
            <person name="Der J.P."/>
            <person name="Gundlach H."/>
            <person name="Jiao Y."/>
            <person name="Hori C."/>
            <person name="Ishida J.K."/>
            <person name="Kasahara H."/>
            <person name="Kiba T."/>
            <person name="Kim M.S."/>
            <person name="Koo N."/>
            <person name="Laohavisit A."/>
            <person name="Lee Y.H."/>
            <person name="Lumba S."/>
            <person name="McCourt P."/>
            <person name="Mortimer J.C."/>
            <person name="Mutuku J.M."/>
            <person name="Nomura T."/>
            <person name="Sasaki-Sekimoto Y."/>
            <person name="Seto Y."/>
            <person name="Wang Y."/>
            <person name="Wakatake T."/>
            <person name="Sakakibara H."/>
            <person name="Demura T."/>
            <person name="Yamaguchi S."/>
            <person name="Yoneyama K."/>
            <person name="Manabe R.I."/>
            <person name="Nelson D.C."/>
            <person name="Schulman A.H."/>
            <person name="Timko M.P."/>
            <person name="dePamphilis C.W."/>
            <person name="Choi D."/>
            <person name="Shirasu K."/>
        </authorList>
    </citation>
    <scope>NUCLEOTIDE SEQUENCE [LARGE SCALE GENOMIC DNA]</scope>
    <source>
        <strain evidence="3">cv. UVA1</strain>
    </source>
</reference>
<evidence type="ECO:0000256" key="1">
    <source>
        <dbReference type="SAM" id="MobiDB-lite"/>
    </source>
</evidence>
<keyword evidence="2" id="KW-0547">Nucleotide-binding</keyword>
<name>A0A5A7Q873_STRAF</name>
<evidence type="ECO:0000313" key="2">
    <source>
        <dbReference type="EMBL" id="GER40251.1"/>
    </source>
</evidence>
<feature type="region of interest" description="Disordered" evidence="1">
    <location>
        <begin position="33"/>
        <end position="76"/>
    </location>
</feature>
<keyword evidence="2" id="KW-0067">ATP-binding</keyword>
<evidence type="ECO:0000313" key="3">
    <source>
        <dbReference type="Proteomes" id="UP000325081"/>
    </source>
</evidence>
<dbReference type="EMBL" id="BKCP01005849">
    <property type="protein sequence ID" value="GER40251.1"/>
    <property type="molecule type" value="Genomic_DNA"/>
</dbReference>
<comment type="caution">
    <text evidence="2">The sequence shown here is derived from an EMBL/GenBank/DDBJ whole genome shotgun (WGS) entry which is preliminary data.</text>
</comment>
<keyword evidence="3" id="KW-1185">Reference proteome</keyword>
<organism evidence="2 3">
    <name type="scientific">Striga asiatica</name>
    <name type="common">Asiatic witchweed</name>
    <name type="synonym">Buchnera asiatica</name>
    <dbReference type="NCBI Taxonomy" id="4170"/>
    <lineage>
        <taxon>Eukaryota</taxon>
        <taxon>Viridiplantae</taxon>
        <taxon>Streptophyta</taxon>
        <taxon>Embryophyta</taxon>
        <taxon>Tracheophyta</taxon>
        <taxon>Spermatophyta</taxon>
        <taxon>Magnoliopsida</taxon>
        <taxon>eudicotyledons</taxon>
        <taxon>Gunneridae</taxon>
        <taxon>Pentapetalae</taxon>
        <taxon>asterids</taxon>
        <taxon>lamiids</taxon>
        <taxon>Lamiales</taxon>
        <taxon>Orobanchaceae</taxon>
        <taxon>Buchnereae</taxon>
        <taxon>Striga</taxon>
    </lineage>
</organism>
<gene>
    <name evidence="2" type="ORF">STAS_16918</name>
</gene>
<proteinExistence type="predicted"/>
<accession>A0A5A7Q873</accession>